<feature type="binding site" evidence="1">
    <location>
        <position position="44"/>
    </location>
    <ligand>
        <name>ATP</name>
        <dbReference type="ChEBI" id="CHEBI:30616"/>
    </ligand>
</feature>
<dbReference type="InterPro" id="IPR050235">
    <property type="entry name" value="CK1_Ser-Thr_kinase"/>
</dbReference>
<dbReference type="InterPro" id="IPR000719">
    <property type="entry name" value="Prot_kinase_dom"/>
</dbReference>
<dbReference type="InterPro" id="IPR011009">
    <property type="entry name" value="Kinase-like_dom_sf"/>
</dbReference>
<dbReference type="STRING" id="1077348.A0A2G8RNY0"/>
<comment type="caution">
    <text evidence="3">The sequence shown here is derived from an EMBL/GenBank/DDBJ whole genome shotgun (WGS) entry which is preliminary data.</text>
</comment>
<dbReference type="CDD" id="cd14016">
    <property type="entry name" value="STKc_CK1"/>
    <property type="match status" value="1"/>
</dbReference>
<feature type="domain" description="Protein kinase" evidence="2">
    <location>
        <begin position="15"/>
        <end position="286"/>
    </location>
</feature>
<dbReference type="OrthoDB" id="3258886at2759"/>
<protein>
    <recommendedName>
        <fullName evidence="2">Protein kinase domain-containing protein</fullName>
    </recommendedName>
</protein>
<evidence type="ECO:0000256" key="1">
    <source>
        <dbReference type="PROSITE-ProRule" id="PRU10141"/>
    </source>
</evidence>
<accession>A0A2G8RNY0</accession>
<dbReference type="PROSITE" id="PS00107">
    <property type="entry name" value="PROTEIN_KINASE_ATP"/>
    <property type="match status" value="1"/>
</dbReference>
<dbReference type="SUPFAM" id="SSF56112">
    <property type="entry name" value="Protein kinase-like (PK-like)"/>
    <property type="match status" value="1"/>
</dbReference>
<gene>
    <name evidence="3" type="ORF">GSI_14544</name>
</gene>
<dbReference type="PROSITE" id="PS50011">
    <property type="entry name" value="PROTEIN_KINASE_DOM"/>
    <property type="match status" value="1"/>
</dbReference>
<proteinExistence type="predicted"/>
<keyword evidence="1" id="KW-0547">Nucleotide-binding</keyword>
<dbReference type="Pfam" id="PF00069">
    <property type="entry name" value="Pkinase"/>
    <property type="match status" value="1"/>
</dbReference>
<dbReference type="AlphaFoldDB" id="A0A2G8RNY0"/>
<organism evidence="3 4">
    <name type="scientific">Ganoderma sinense ZZ0214-1</name>
    <dbReference type="NCBI Taxonomy" id="1077348"/>
    <lineage>
        <taxon>Eukaryota</taxon>
        <taxon>Fungi</taxon>
        <taxon>Dikarya</taxon>
        <taxon>Basidiomycota</taxon>
        <taxon>Agaricomycotina</taxon>
        <taxon>Agaricomycetes</taxon>
        <taxon>Polyporales</taxon>
        <taxon>Polyporaceae</taxon>
        <taxon>Ganoderma</taxon>
    </lineage>
</organism>
<dbReference type="SMART" id="SM00220">
    <property type="entry name" value="S_TKc"/>
    <property type="match status" value="1"/>
</dbReference>
<evidence type="ECO:0000313" key="3">
    <source>
        <dbReference type="EMBL" id="PIL23234.1"/>
    </source>
</evidence>
<dbReference type="PANTHER" id="PTHR11909">
    <property type="entry name" value="CASEIN KINASE-RELATED"/>
    <property type="match status" value="1"/>
</dbReference>
<keyword evidence="1" id="KW-0067">ATP-binding</keyword>
<reference evidence="3 4" key="1">
    <citation type="journal article" date="2015" name="Sci. Rep.">
        <title>Chromosome-level genome map provides insights into diverse defense mechanisms in the medicinal fungus Ganoderma sinense.</title>
        <authorList>
            <person name="Zhu Y."/>
            <person name="Xu J."/>
            <person name="Sun C."/>
            <person name="Zhou S."/>
            <person name="Xu H."/>
            <person name="Nelson D.R."/>
            <person name="Qian J."/>
            <person name="Song J."/>
            <person name="Luo H."/>
            <person name="Xiang L."/>
            <person name="Li Y."/>
            <person name="Xu Z."/>
            <person name="Ji A."/>
            <person name="Wang L."/>
            <person name="Lu S."/>
            <person name="Hayward A."/>
            <person name="Sun W."/>
            <person name="Li X."/>
            <person name="Schwartz D.C."/>
            <person name="Wang Y."/>
            <person name="Chen S."/>
        </authorList>
    </citation>
    <scope>NUCLEOTIDE SEQUENCE [LARGE SCALE GENOMIC DNA]</scope>
    <source>
        <strain evidence="3 4">ZZ0214-1</strain>
    </source>
</reference>
<dbReference type="GO" id="GO:0005524">
    <property type="term" value="F:ATP binding"/>
    <property type="evidence" value="ECO:0007669"/>
    <property type="project" value="UniProtKB-UniRule"/>
</dbReference>
<sequence>MGEDYIWTYTVCGIYQATHFIGGGSGGEVARAFNMLTGDEVAIKSELLHIEHETNHPPALAYEAAVYKLLRKPSLGFPCLHWAGKNNGNYVLVLDRLGPNLGALHKFCRRKFSMRTVCMLAQQMLDRIEYVHSRGLLVVDVKPHNFAIGMGDNAHIVHLFDFGHSKLYLDPVTGKHVPYVADRSATGTVPYASVAAHRHYELCRRDDIEALFYVLLEFYCGELPWQGIYAPSFEAKLERTCEMKAGRALRDFVATECPPELKTYYSYYSDLEFTEKPDYAYLRRLFADRMKLEGWESDARFDWMDPSLLEKGTLIPEEYVVDSRFVEDVGVDPD</sequence>
<dbReference type="EMBL" id="AYKW01000068">
    <property type="protein sequence ID" value="PIL23234.1"/>
    <property type="molecule type" value="Genomic_DNA"/>
</dbReference>
<name>A0A2G8RNY0_9APHY</name>
<dbReference type="GO" id="GO:0004672">
    <property type="term" value="F:protein kinase activity"/>
    <property type="evidence" value="ECO:0007669"/>
    <property type="project" value="InterPro"/>
</dbReference>
<evidence type="ECO:0000313" key="4">
    <source>
        <dbReference type="Proteomes" id="UP000230002"/>
    </source>
</evidence>
<dbReference type="Gene3D" id="1.10.510.10">
    <property type="entry name" value="Transferase(Phosphotransferase) domain 1"/>
    <property type="match status" value="1"/>
</dbReference>
<evidence type="ECO:0000259" key="2">
    <source>
        <dbReference type="PROSITE" id="PS50011"/>
    </source>
</evidence>
<dbReference type="Proteomes" id="UP000230002">
    <property type="component" value="Unassembled WGS sequence"/>
</dbReference>
<dbReference type="InterPro" id="IPR017441">
    <property type="entry name" value="Protein_kinase_ATP_BS"/>
</dbReference>
<keyword evidence="4" id="KW-1185">Reference proteome</keyword>